<dbReference type="SUPFAM" id="SSF53300">
    <property type="entry name" value="vWA-like"/>
    <property type="match status" value="1"/>
</dbReference>
<feature type="domain" description="DUF58" evidence="2">
    <location>
        <begin position="214"/>
        <end position="366"/>
    </location>
</feature>
<evidence type="ECO:0000313" key="3">
    <source>
        <dbReference type="EMBL" id="MBP1935344.1"/>
    </source>
</evidence>
<reference evidence="3 4" key="1">
    <citation type="submission" date="2021-03" db="EMBL/GenBank/DDBJ databases">
        <title>Genomic Encyclopedia of Type Strains, Phase IV (KMG-IV): sequencing the most valuable type-strain genomes for metagenomic binning, comparative biology and taxonomic classification.</title>
        <authorList>
            <person name="Goeker M."/>
        </authorList>
    </citation>
    <scope>NUCLEOTIDE SEQUENCE [LARGE SCALE GENOMIC DNA]</scope>
    <source>
        <strain evidence="3 4">DSM 23491</strain>
    </source>
</reference>
<keyword evidence="1" id="KW-0472">Membrane</keyword>
<dbReference type="InterPro" id="IPR036465">
    <property type="entry name" value="vWFA_dom_sf"/>
</dbReference>
<dbReference type="EMBL" id="JAGGKP010000001">
    <property type="protein sequence ID" value="MBP1935344.1"/>
    <property type="molecule type" value="Genomic_DNA"/>
</dbReference>
<dbReference type="InterPro" id="IPR002881">
    <property type="entry name" value="DUF58"/>
</dbReference>
<sequence length="418" mass="47362">MRSNLSFLQNHAAPKKRWFIAAIWVICLLYVLFQGGKTSIMLFSMMNILVVYLFISGIYGVRRARGTRTFSANEEQMKMLHAGEQIHVKLSVHIPGFLPLPYVIIRETLKRHNGDAWVFEDSLIPSFRGNGLLDYHTPSLERGRYHFTEAECVTEDIFGLTEHRGKINVQGEFTVLPRSVFIPYWQLHAKNSQLSGPESVVTRSRRETTQINGVRDYVYGDRISRIHWSATAKTGTWKSKQFEHESTPRTILVLDASSAHYVSPSQFELAVSTTASLIDYAIRERMNIGLCALGNKRTFFPPTEHLADQKRMLHFLVDIDADGYGKLADRLEESANVFPSSSYIVLISPLANEQIMSVMRWAGKRQLSPSHIHIQSSIASPNSVKWQTYLLSHGIRSYKVASLEELPSAMAMGGVHYG</sequence>
<feature type="transmembrane region" description="Helical" evidence="1">
    <location>
        <begin position="40"/>
        <end position="61"/>
    </location>
</feature>
<keyword evidence="1" id="KW-1133">Transmembrane helix</keyword>
<proteinExistence type="predicted"/>
<name>A0ABS4GYJ0_9BACL</name>
<keyword evidence="4" id="KW-1185">Reference proteome</keyword>
<evidence type="ECO:0000259" key="2">
    <source>
        <dbReference type="Pfam" id="PF01882"/>
    </source>
</evidence>
<organism evidence="3 4">
    <name type="scientific">Paenibacillus sediminis</name>
    <dbReference type="NCBI Taxonomy" id="664909"/>
    <lineage>
        <taxon>Bacteria</taxon>
        <taxon>Bacillati</taxon>
        <taxon>Bacillota</taxon>
        <taxon>Bacilli</taxon>
        <taxon>Bacillales</taxon>
        <taxon>Paenibacillaceae</taxon>
        <taxon>Paenibacillus</taxon>
    </lineage>
</organism>
<evidence type="ECO:0000313" key="4">
    <source>
        <dbReference type="Proteomes" id="UP001519273"/>
    </source>
</evidence>
<dbReference type="Pfam" id="PF01882">
    <property type="entry name" value="DUF58"/>
    <property type="match status" value="1"/>
</dbReference>
<dbReference type="Proteomes" id="UP001519273">
    <property type="component" value="Unassembled WGS sequence"/>
</dbReference>
<feature type="transmembrane region" description="Helical" evidence="1">
    <location>
        <begin position="18"/>
        <end position="34"/>
    </location>
</feature>
<dbReference type="RefSeq" id="WP_245251824.1">
    <property type="nucleotide sequence ID" value="NZ_CBCRVE010000001.1"/>
</dbReference>
<gene>
    <name evidence="3" type="ORF">J2Z20_000205</name>
</gene>
<dbReference type="PANTHER" id="PTHR34351">
    <property type="entry name" value="SLR1927 PROTEIN-RELATED"/>
    <property type="match status" value="1"/>
</dbReference>
<evidence type="ECO:0000256" key="1">
    <source>
        <dbReference type="SAM" id="Phobius"/>
    </source>
</evidence>
<accession>A0ABS4GYJ0</accession>
<protein>
    <submittedName>
        <fullName evidence="3">Uncharacterized protein (DUF58 family)</fullName>
    </submittedName>
</protein>
<comment type="caution">
    <text evidence="3">The sequence shown here is derived from an EMBL/GenBank/DDBJ whole genome shotgun (WGS) entry which is preliminary data.</text>
</comment>
<dbReference type="PANTHER" id="PTHR34351:SF2">
    <property type="entry name" value="DUF58 DOMAIN-CONTAINING PROTEIN"/>
    <property type="match status" value="1"/>
</dbReference>
<keyword evidence="1" id="KW-0812">Transmembrane</keyword>